<organism evidence="1 2">
    <name type="scientific">Leptolyngbya boryana NIES-2135</name>
    <dbReference type="NCBI Taxonomy" id="1973484"/>
    <lineage>
        <taxon>Bacteria</taxon>
        <taxon>Bacillati</taxon>
        <taxon>Cyanobacteriota</taxon>
        <taxon>Cyanophyceae</taxon>
        <taxon>Leptolyngbyales</taxon>
        <taxon>Leptolyngbyaceae</taxon>
        <taxon>Leptolyngbya group</taxon>
        <taxon>Leptolyngbya</taxon>
    </lineage>
</organism>
<evidence type="ECO:0000313" key="1">
    <source>
        <dbReference type="EMBL" id="BAY55247.1"/>
    </source>
</evidence>
<protein>
    <submittedName>
        <fullName evidence="1">Uncharacterized protein</fullName>
    </submittedName>
</protein>
<dbReference type="AlphaFoldDB" id="A0A1Z4JFH9"/>
<sequence>MAGLTLSELRVKVKEKNAQLPKGKKFNPYGKSRAQIEQFLGISSTQTAQGFKPKPAVKFQTAKTSSLIADRLAKRFGGDAKEIHKQLKSDIQAALNQKRKELKQQGIKPTEKALRQAAIEAVKQSAKQIGGDKLAPEAKAKRTQPALTSEQHQRINAILDQLEKLKQQEASPTPEQQRRVKIAPAQIDKVKQAESKPKTSQDYIEDAKSIFPPELDRALQLRRKNVDKIVQTHQQLEQILSHAAKLRQSGQQLSADLAERGRALRDRRKAQQEYDQALIRSMAKFRDSLLESSPEQRKAATRFANSIEIDAAAANGKSAKELRRDAMEYHLITGGGGESTLKSFTRDDDRAYANIKRQAVNIGANPTRDIMFHEMAHHLEAEDPNVGKAALDWIKRRATGKLQKLSELTGNSGYKDNEIAVPDHFLKPYVGKVYLNPKTGKPMPTTEVVSMGVERFASPEKMVEFYLQDPEHFMFTLGIMRKRKKS</sequence>
<keyword evidence="2" id="KW-1185">Reference proteome</keyword>
<dbReference type="EMBL" id="AP018203">
    <property type="protein sequence ID" value="BAY55247.1"/>
    <property type="molecule type" value="Genomic_DNA"/>
</dbReference>
<accession>A0A1Z4JFH9</accession>
<name>A0A1Z4JFH9_LEPBY</name>
<proteinExistence type="predicted"/>
<dbReference type="Proteomes" id="UP000217895">
    <property type="component" value="Chromosome"/>
</dbReference>
<gene>
    <name evidence="1" type="ORF">NIES2135_20700</name>
</gene>
<reference evidence="1 2" key="1">
    <citation type="submission" date="2017-06" db="EMBL/GenBank/DDBJ databases">
        <title>Genome sequencing of cyanobaciteial culture collection at National Institute for Environmental Studies (NIES).</title>
        <authorList>
            <person name="Hirose Y."/>
            <person name="Shimura Y."/>
            <person name="Fujisawa T."/>
            <person name="Nakamura Y."/>
            <person name="Kawachi M."/>
        </authorList>
    </citation>
    <scope>NUCLEOTIDE SEQUENCE [LARGE SCALE GENOMIC DNA]</scope>
    <source>
        <strain evidence="1 2">NIES-2135</strain>
    </source>
</reference>
<evidence type="ECO:0000313" key="2">
    <source>
        <dbReference type="Proteomes" id="UP000217895"/>
    </source>
</evidence>